<gene>
    <name evidence="1" type="ORF">RIF29_17714</name>
</gene>
<name>A0AAN9FL00_CROPI</name>
<reference evidence="1 2" key="1">
    <citation type="submission" date="2024-01" db="EMBL/GenBank/DDBJ databases">
        <title>The genomes of 5 underutilized Papilionoideae crops provide insights into root nodulation and disease resistanc.</title>
        <authorList>
            <person name="Yuan L."/>
        </authorList>
    </citation>
    <scope>NUCLEOTIDE SEQUENCE [LARGE SCALE GENOMIC DNA]</scope>
    <source>
        <strain evidence="1">ZHUSHIDOU_FW_LH</strain>
        <tissue evidence="1">Leaf</tissue>
    </source>
</reference>
<evidence type="ECO:0000313" key="1">
    <source>
        <dbReference type="EMBL" id="KAK7276571.1"/>
    </source>
</evidence>
<comment type="caution">
    <text evidence="1">The sequence shown here is derived from an EMBL/GenBank/DDBJ whole genome shotgun (WGS) entry which is preliminary data.</text>
</comment>
<dbReference type="AlphaFoldDB" id="A0AAN9FL00"/>
<keyword evidence="2" id="KW-1185">Reference proteome</keyword>
<proteinExistence type="predicted"/>
<accession>A0AAN9FL00</accession>
<sequence length="86" mass="9533">MILNCCNGDLGTSLGFDVSNFQACISDVWVLFTFEGLKLLVGLELLVKFLHILVLLLNCKTSIGFMFHVFVNFASFFLTISSSTSM</sequence>
<dbReference type="EMBL" id="JAYWIO010000003">
    <property type="protein sequence ID" value="KAK7276571.1"/>
    <property type="molecule type" value="Genomic_DNA"/>
</dbReference>
<organism evidence="1 2">
    <name type="scientific">Crotalaria pallida</name>
    <name type="common">Smooth rattlebox</name>
    <name type="synonym">Crotalaria striata</name>
    <dbReference type="NCBI Taxonomy" id="3830"/>
    <lineage>
        <taxon>Eukaryota</taxon>
        <taxon>Viridiplantae</taxon>
        <taxon>Streptophyta</taxon>
        <taxon>Embryophyta</taxon>
        <taxon>Tracheophyta</taxon>
        <taxon>Spermatophyta</taxon>
        <taxon>Magnoliopsida</taxon>
        <taxon>eudicotyledons</taxon>
        <taxon>Gunneridae</taxon>
        <taxon>Pentapetalae</taxon>
        <taxon>rosids</taxon>
        <taxon>fabids</taxon>
        <taxon>Fabales</taxon>
        <taxon>Fabaceae</taxon>
        <taxon>Papilionoideae</taxon>
        <taxon>50 kb inversion clade</taxon>
        <taxon>genistoids sensu lato</taxon>
        <taxon>core genistoids</taxon>
        <taxon>Crotalarieae</taxon>
        <taxon>Crotalaria</taxon>
    </lineage>
</organism>
<evidence type="ECO:0000313" key="2">
    <source>
        <dbReference type="Proteomes" id="UP001372338"/>
    </source>
</evidence>
<protein>
    <submittedName>
        <fullName evidence="1">Uncharacterized protein</fullName>
    </submittedName>
</protein>
<dbReference type="Proteomes" id="UP001372338">
    <property type="component" value="Unassembled WGS sequence"/>
</dbReference>